<dbReference type="InterPro" id="IPR035979">
    <property type="entry name" value="RBD_domain_sf"/>
</dbReference>
<dbReference type="GO" id="GO:0000480">
    <property type="term" value="P:endonucleolytic cleavage in 5'-ETS of tricistronic rRNA transcript (SSU-rRNA, 5.8S rRNA, LSU-rRNA)"/>
    <property type="evidence" value="ECO:0007669"/>
    <property type="project" value="TreeGrafter"/>
</dbReference>
<dbReference type="InterPro" id="IPR034353">
    <property type="entry name" value="ABT1/ESF2_RRM"/>
</dbReference>
<comment type="function">
    <text evidence="5">Involved in the small subunit (SSU) processome assembly and function, and in the 18S rRNA synthesis. Required for the early cleavages at sites A0, A1 and A2.</text>
</comment>
<evidence type="ECO:0000313" key="10">
    <source>
        <dbReference type="Proteomes" id="UP001412239"/>
    </source>
</evidence>
<feature type="compositionally biased region" description="Basic and acidic residues" evidence="8">
    <location>
        <begin position="327"/>
        <end position="341"/>
    </location>
</feature>
<evidence type="ECO:0000256" key="6">
    <source>
        <dbReference type="ARBA" id="ARBA00032634"/>
    </source>
</evidence>
<dbReference type="EMBL" id="LN891083">
    <property type="protein sequence ID" value="CUS09378.1"/>
    <property type="molecule type" value="Genomic_DNA"/>
</dbReference>
<dbReference type="Proteomes" id="UP001412239">
    <property type="component" value="Unassembled WGS sequence"/>
</dbReference>
<evidence type="ECO:0000256" key="3">
    <source>
        <dbReference type="ARBA" id="ARBA00022884"/>
    </source>
</evidence>
<dbReference type="GO" id="GO:0003723">
    <property type="term" value="F:RNA binding"/>
    <property type="evidence" value="ECO:0007669"/>
    <property type="project" value="UniProtKB-KW"/>
</dbReference>
<keyword evidence="4" id="KW-0539">Nucleus</keyword>
<keyword evidence="3" id="KW-0694">RNA-binding</keyword>
<comment type="similarity">
    <text evidence="2">Belongs to the ESF2/ABP1 family.</text>
</comment>
<gene>
    <name evidence="9" type="ORF">GSTUAT00006500001</name>
</gene>
<dbReference type="PANTHER" id="PTHR12311">
    <property type="entry name" value="ACTIVATOR OF BASAL TRANSCRIPTION 1"/>
    <property type="match status" value="1"/>
</dbReference>
<dbReference type="AlphaFoldDB" id="A0A292PRX2"/>
<evidence type="ECO:0000256" key="8">
    <source>
        <dbReference type="SAM" id="MobiDB-lite"/>
    </source>
</evidence>
<sequence length="359" mass="40765">MSTKPEAEKKKQCWLGIEDSEEEGTGGGSEQEEEESRLKGLERRSSKRRKVDYASSASEDDDGGTDGDNRDADEEGEEEVDEEQEGIREKGKKKSRNTDKHDDLLITSSSRLKPLSKEELAASKEATAKTGVVYLSRVPPFMKPMKVKSLLSRFGEVGRIFLSPEDPKAYARRVRFGGNKKRNFEEGWVEFKSKKIAKLVAETLNTTTIGGKRSAPSVTCGKKGSYYHDDVWNIKYLPKFKWHHLQAQIAYENASRQAKLRAEIAQATRENKTYIRNVERAKMVEKMESSRKRKFKELAEASGDKDSKQPEPLEIRRQFRQRSAKGKKAEEGEGKESSEKVKRLLNKFTNCNKSGSFAH</sequence>
<dbReference type="Gene3D" id="3.30.70.330">
    <property type="match status" value="1"/>
</dbReference>
<dbReference type="GO" id="GO:0034462">
    <property type="term" value="P:small-subunit processome assembly"/>
    <property type="evidence" value="ECO:0007669"/>
    <property type="project" value="TreeGrafter"/>
</dbReference>
<feature type="compositionally biased region" description="Acidic residues" evidence="8">
    <location>
        <begin position="58"/>
        <end position="84"/>
    </location>
</feature>
<evidence type="ECO:0000256" key="1">
    <source>
        <dbReference type="ARBA" id="ARBA00004604"/>
    </source>
</evidence>
<keyword evidence="10" id="KW-1185">Reference proteome</keyword>
<dbReference type="GO" id="GO:0000472">
    <property type="term" value="P:endonucleolytic cleavage to generate mature 5'-end of SSU-rRNA from (SSU-rRNA, 5.8S rRNA, LSU-rRNA)"/>
    <property type="evidence" value="ECO:0007669"/>
    <property type="project" value="TreeGrafter"/>
</dbReference>
<dbReference type="InterPro" id="IPR039119">
    <property type="entry name" value="ABT1/Esf2"/>
</dbReference>
<dbReference type="PANTHER" id="PTHR12311:SF7">
    <property type="entry name" value="ACTIVATOR OF BASAL TRANSCRIPTION 1"/>
    <property type="match status" value="1"/>
</dbReference>
<dbReference type="InterPro" id="IPR012677">
    <property type="entry name" value="Nucleotide-bd_a/b_plait_sf"/>
</dbReference>
<feature type="compositionally biased region" description="Acidic residues" evidence="8">
    <location>
        <begin position="18"/>
        <end position="35"/>
    </location>
</feature>
<evidence type="ECO:0000256" key="2">
    <source>
        <dbReference type="ARBA" id="ARBA00005819"/>
    </source>
</evidence>
<evidence type="ECO:0000313" key="9">
    <source>
        <dbReference type="EMBL" id="CUS09378.1"/>
    </source>
</evidence>
<feature type="region of interest" description="Disordered" evidence="8">
    <location>
        <begin position="296"/>
        <end position="341"/>
    </location>
</feature>
<keyword evidence="7" id="KW-0175">Coiled coil</keyword>
<accession>A0A292PRX2</accession>
<feature type="compositionally biased region" description="Basic and acidic residues" evidence="8">
    <location>
        <begin position="296"/>
        <end position="317"/>
    </location>
</feature>
<protein>
    <recommendedName>
        <fullName evidence="6">18S rRNA factor 2</fullName>
    </recommendedName>
</protein>
<reference evidence="9" key="1">
    <citation type="submission" date="2015-10" db="EMBL/GenBank/DDBJ databases">
        <authorList>
            <person name="Regsiter A."/>
            <person name="william w."/>
        </authorList>
    </citation>
    <scope>NUCLEOTIDE SEQUENCE</scope>
    <source>
        <strain evidence="9">Montdore</strain>
    </source>
</reference>
<dbReference type="GO" id="GO:0000447">
    <property type="term" value="P:endonucleolytic cleavage in ITS1 to separate SSU-rRNA from 5.8S rRNA and LSU-rRNA from tricistronic rRNA transcript (SSU-rRNA, 5.8S rRNA, LSU-rRNA)"/>
    <property type="evidence" value="ECO:0007669"/>
    <property type="project" value="TreeGrafter"/>
</dbReference>
<proteinExistence type="inferred from homology"/>
<dbReference type="CDD" id="cd12263">
    <property type="entry name" value="RRM_ABT1_like"/>
    <property type="match status" value="1"/>
</dbReference>
<feature type="region of interest" description="Disordered" evidence="8">
    <location>
        <begin position="1"/>
        <end position="111"/>
    </location>
</feature>
<evidence type="ECO:0000256" key="4">
    <source>
        <dbReference type="ARBA" id="ARBA00023242"/>
    </source>
</evidence>
<feature type="compositionally biased region" description="Basic and acidic residues" evidence="8">
    <location>
        <begin position="1"/>
        <end position="11"/>
    </location>
</feature>
<feature type="coiled-coil region" evidence="7">
    <location>
        <begin position="257"/>
        <end position="284"/>
    </location>
</feature>
<evidence type="ECO:0000256" key="7">
    <source>
        <dbReference type="SAM" id="Coils"/>
    </source>
</evidence>
<name>A0A292PRX2_9PEZI</name>
<organism evidence="9 10">
    <name type="scientific">Tuber aestivum</name>
    <name type="common">summer truffle</name>
    <dbReference type="NCBI Taxonomy" id="59557"/>
    <lineage>
        <taxon>Eukaryota</taxon>
        <taxon>Fungi</taxon>
        <taxon>Dikarya</taxon>
        <taxon>Ascomycota</taxon>
        <taxon>Pezizomycotina</taxon>
        <taxon>Pezizomycetes</taxon>
        <taxon>Pezizales</taxon>
        <taxon>Tuberaceae</taxon>
        <taxon>Tuber</taxon>
    </lineage>
</organism>
<dbReference type="SUPFAM" id="SSF54928">
    <property type="entry name" value="RNA-binding domain, RBD"/>
    <property type="match status" value="1"/>
</dbReference>
<evidence type="ECO:0000256" key="5">
    <source>
        <dbReference type="ARBA" id="ARBA00025024"/>
    </source>
</evidence>
<comment type="subcellular location">
    <subcellularLocation>
        <location evidence="1">Nucleus</location>
        <location evidence="1">Nucleolus</location>
    </subcellularLocation>
</comment>
<dbReference type="GO" id="GO:0005730">
    <property type="term" value="C:nucleolus"/>
    <property type="evidence" value="ECO:0007669"/>
    <property type="project" value="UniProtKB-SubCell"/>
</dbReference>